<protein>
    <submittedName>
        <fullName evidence="2">Uncharacterized protein</fullName>
    </submittedName>
</protein>
<name>A0AAF1BTA9_9STAP</name>
<feature type="coiled-coil region" evidence="1">
    <location>
        <begin position="56"/>
        <end position="90"/>
    </location>
</feature>
<dbReference type="RefSeq" id="WP_102167421.1">
    <property type="nucleotide sequence ID" value="NZ_CP136964.1"/>
</dbReference>
<dbReference type="EMBL" id="CP136964">
    <property type="protein sequence ID" value="WOS96772.1"/>
    <property type="molecule type" value="Genomic_DNA"/>
</dbReference>
<accession>A0AAF1BTA9</accession>
<dbReference type="AlphaFoldDB" id="A0AAF1BTA9"/>
<sequence>MEYFNQYSIYKKINPYNINQQIQELKDKREDLIFQSVPRMAFDEQTGDISTYARSVEITAIDLAHIDNRIEKLEKQLEVSHELLDQHGNEHIDNCLRQQYETGQFMIDCTEFDEFSKTVNNKLGKLRSKREIAYVERTKKIDYTHGGKYQLYQLSNYFMDLPPISLFAMGKKGTYGKFTR</sequence>
<proteinExistence type="predicted"/>
<evidence type="ECO:0000313" key="3">
    <source>
        <dbReference type="Proteomes" id="UP000243626"/>
    </source>
</evidence>
<keyword evidence="1" id="KW-0175">Coiled coil</keyword>
<gene>
    <name evidence="2" type="ORF">CJ229_003235</name>
</gene>
<dbReference type="KEGG" id="nmy:CJ229_003235"/>
<keyword evidence="3" id="KW-1185">Reference proteome</keyword>
<reference evidence="3" key="1">
    <citation type="submission" date="2017-09" db="EMBL/GenBank/DDBJ databases">
        <title>Bacterial strain isolated from the female urinary microbiota.</title>
        <authorList>
            <person name="Thomas-White K."/>
            <person name="Kumar N."/>
            <person name="Forster S."/>
            <person name="Putonti C."/>
            <person name="Lawley T."/>
            <person name="Wolfe A.J."/>
        </authorList>
    </citation>
    <scope>NUCLEOTIDE SEQUENCE [LARGE SCALE GENOMIC DNA]</scope>
    <source>
        <strain evidence="3">UMB0959</strain>
    </source>
</reference>
<evidence type="ECO:0000313" key="2">
    <source>
        <dbReference type="EMBL" id="WOS96772.1"/>
    </source>
</evidence>
<dbReference type="Proteomes" id="UP000243626">
    <property type="component" value="Chromosome"/>
</dbReference>
<reference evidence="2 3" key="2">
    <citation type="submission" date="2023-10" db="EMBL/GenBank/DDBJ databases">
        <authorList>
            <person name="Choi B."/>
        </authorList>
    </citation>
    <scope>NUCLEOTIDE SEQUENCE [LARGE SCALE GENOMIC DNA]</scope>
    <source>
        <strain evidence="2 3">UMB0959</strain>
    </source>
</reference>
<organism evidence="2 3">
    <name type="scientific">Nosocomiicoccus massiliensis</name>
    <dbReference type="NCBI Taxonomy" id="1232430"/>
    <lineage>
        <taxon>Bacteria</taxon>
        <taxon>Bacillati</taxon>
        <taxon>Bacillota</taxon>
        <taxon>Bacilli</taxon>
        <taxon>Bacillales</taxon>
        <taxon>Staphylococcaceae</taxon>
        <taxon>Nosocomiicoccus</taxon>
    </lineage>
</organism>
<evidence type="ECO:0000256" key="1">
    <source>
        <dbReference type="SAM" id="Coils"/>
    </source>
</evidence>